<organism evidence="4 5">
    <name type="scientific">Symbiodinium natans</name>
    <dbReference type="NCBI Taxonomy" id="878477"/>
    <lineage>
        <taxon>Eukaryota</taxon>
        <taxon>Sar</taxon>
        <taxon>Alveolata</taxon>
        <taxon>Dinophyceae</taxon>
        <taxon>Suessiales</taxon>
        <taxon>Symbiodiniaceae</taxon>
        <taxon>Symbiodinium</taxon>
    </lineage>
</organism>
<feature type="compositionally biased region" description="Acidic residues" evidence="2">
    <location>
        <begin position="41"/>
        <end position="71"/>
    </location>
</feature>
<evidence type="ECO:0000313" key="5">
    <source>
        <dbReference type="Proteomes" id="UP000604046"/>
    </source>
</evidence>
<keyword evidence="5" id="KW-1185">Reference proteome</keyword>
<gene>
    <name evidence="4" type="ORF">SNAT2548_LOCUS7141</name>
</gene>
<feature type="compositionally biased region" description="Polar residues" evidence="2">
    <location>
        <begin position="972"/>
        <end position="983"/>
    </location>
</feature>
<dbReference type="OrthoDB" id="413479at2759"/>
<dbReference type="EMBL" id="CAJNDS010000491">
    <property type="protein sequence ID" value="CAE7211752.1"/>
    <property type="molecule type" value="Genomic_DNA"/>
</dbReference>
<evidence type="ECO:0000259" key="3">
    <source>
        <dbReference type="Pfam" id="PF13205"/>
    </source>
</evidence>
<dbReference type="AlphaFoldDB" id="A0A812JR32"/>
<feature type="compositionally biased region" description="Basic and acidic residues" evidence="2">
    <location>
        <begin position="1002"/>
        <end position="1018"/>
    </location>
</feature>
<keyword evidence="1" id="KW-0732">Signal</keyword>
<feature type="compositionally biased region" description="Low complexity" evidence="2">
    <location>
        <begin position="25"/>
        <end position="36"/>
    </location>
</feature>
<dbReference type="Pfam" id="PF13205">
    <property type="entry name" value="Big_5"/>
    <property type="match status" value="1"/>
</dbReference>
<protein>
    <recommendedName>
        <fullName evidence="3">SbsA Ig-like domain-containing protein</fullName>
    </recommendedName>
</protein>
<dbReference type="InterPro" id="IPR032812">
    <property type="entry name" value="SbsA_Ig"/>
</dbReference>
<proteinExistence type="predicted"/>
<feature type="region of interest" description="Disordered" evidence="2">
    <location>
        <begin position="914"/>
        <end position="1033"/>
    </location>
</feature>
<dbReference type="Proteomes" id="UP000604046">
    <property type="component" value="Unassembled WGS sequence"/>
</dbReference>
<feature type="compositionally biased region" description="Acidic residues" evidence="2">
    <location>
        <begin position="11"/>
        <end position="22"/>
    </location>
</feature>
<feature type="domain" description="SbsA Ig-like" evidence="3">
    <location>
        <begin position="721"/>
        <end position="833"/>
    </location>
</feature>
<evidence type="ECO:0000256" key="1">
    <source>
        <dbReference type="ARBA" id="ARBA00022729"/>
    </source>
</evidence>
<reference evidence="4" key="1">
    <citation type="submission" date="2021-02" db="EMBL/GenBank/DDBJ databases">
        <authorList>
            <person name="Dougan E. K."/>
            <person name="Rhodes N."/>
            <person name="Thang M."/>
            <person name="Chan C."/>
        </authorList>
    </citation>
    <scope>NUCLEOTIDE SEQUENCE</scope>
</reference>
<feature type="region of interest" description="Disordered" evidence="2">
    <location>
        <begin position="884"/>
        <end position="903"/>
    </location>
</feature>
<comment type="caution">
    <text evidence="4">The sequence shown here is derived from an EMBL/GenBank/DDBJ whole genome shotgun (WGS) entry which is preliminary data.</text>
</comment>
<accession>A0A812JR32</accession>
<feature type="region of interest" description="Disordered" evidence="2">
    <location>
        <begin position="1"/>
        <end position="82"/>
    </location>
</feature>
<evidence type="ECO:0000256" key="2">
    <source>
        <dbReference type="SAM" id="MobiDB-lite"/>
    </source>
</evidence>
<name>A0A812JR32_9DINO</name>
<sequence>MPPPKGPEGADLGEQDALDEGDGAGLDVEGAGAGLPAPEPLEAETEEPPLYDEEVPEEGVFEEGVPEEGAPEEAGFGEGPPLLLVNNEGQNILAKEKTRQLINKVNILSKSLEAKLPLYDEGKDLPEPEDEMREICRAREVEINKLEQAKTAAEIARLENEDEEPGTDISIEEEAKKIRQEWPGDEYDDYGGYPMAPDAHYEGGYGYDHGYHGHDHGHDHGHAPEAAYGAPAVGPPATAGCPPPIVALALLLPQLQERRKLRPAGFLSQERLDFAGHTGPEDVSGKRLRSLEGNFGGRVAGDAQVVEGTVSLNGTITPEIVSKLNWAAQNALVEACGHGSKVQASTKLELSPNVHRAVDIKFWVLPRLGGGGDCAMTLVEAAAGGFAPPFPLSGPDKKPLFRNMMQNQLSRIMDTSIMSDMYLRLWRVTCAVKPVWMLGNQLSESNSNMACSTYASGWEVYYAPSLTEPATAEGGSWVPGYSTGNSNNVVGQLTDRCMLANSACFCAALQGCGWRQQADGSTACMTISDGDTGTPVSCGACSNQPECPPQCSSATFACTCAALSISCLWENEECKPAGGGPSNIPCSACVLQDTCQAARPRAVDFAPKTIFALPREGDLSIIEISFNTQLGPLRAARGAVQFICGTAGREPTRTSVTLLEYTVPGEGLEVAGNVLKVASGTVPVAESTSCTLLAGEGVVTNVDGLPSQPIEFGSYMFKMKDSVPPMILSFLPSAGAGGVLTAQKTVSITFNERVRQTESFSAEIRLVDLFGEPLDAPVPIGLDSVNERVVRLDVRGKLQPGRFYEITIAAGSIVDYGNQLFEGLAAGVYKFKTDGNHDDVVIVDALGNTGPSTAVVAGAAGGGMLVLLAVACIAYRTYVVSREPHDLPPSPVEATSNKSPPRIRFDEEALKVQYMDDLPDSPENRKSYKFDDETNEPSNEPSNELRKAAQEAATVRRNSIAAHMELPRIPTGPTNQRRSSYHGNTAKEETNQPHQRGSRVHPPAEHQVDKRPKKEPPKLKTGHYLSSAGAAWS</sequence>
<feature type="compositionally biased region" description="Basic and acidic residues" evidence="2">
    <location>
        <begin position="922"/>
        <end position="932"/>
    </location>
</feature>
<evidence type="ECO:0000313" key="4">
    <source>
        <dbReference type="EMBL" id="CAE7211752.1"/>
    </source>
</evidence>